<evidence type="ECO:0000313" key="3">
    <source>
        <dbReference type="Proteomes" id="UP000053477"/>
    </source>
</evidence>
<dbReference type="Proteomes" id="UP000053477">
    <property type="component" value="Unassembled WGS sequence"/>
</dbReference>
<evidence type="ECO:0000313" key="2">
    <source>
        <dbReference type="EMBL" id="KLO17069.1"/>
    </source>
</evidence>
<name>A0A0H2RZ97_9AGAM</name>
<feature type="region of interest" description="Disordered" evidence="1">
    <location>
        <begin position="155"/>
        <end position="212"/>
    </location>
</feature>
<feature type="compositionally biased region" description="Acidic residues" evidence="1">
    <location>
        <begin position="374"/>
        <end position="383"/>
    </location>
</feature>
<dbReference type="AlphaFoldDB" id="A0A0H2RZ97"/>
<gene>
    <name evidence="2" type="ORF">SCHPADRAFT_994695</name>
</gene>
<feature type="region of interest" description="Disordered" evidence="1">
    <location>
        <begin position="350"/>
        <end position="415"/>
    </location>
</feature>
<dbReference type="STRING" id="27342.A0A0H2RZ97"/>
<feature type="compositionally biased region" description="Low complexity" evidence="1">
    <location>
        <begin position="34"/>
        <end position="44"/>
    </location>
</feature>
<accession>A0A0H2RZ97</accession>
<proteinExistence type="predicted"/>
<organism evidence="2 3">
    <name type="scientific">Schizopora paradoxa</name>
    <dbReference type="NCBI Taxonomy" id="27342"/>
    <lineage>
        <taxon>Eukaryota</taxon>
        <taxon>Fungi</taxon>
        <taxon>Dikarya</taxon>
        <taxon>Basidiomycota</taxon>
        <taxon>Agaricomycotina</taxon>
        <taxon>Agaricomycetes</taxon>
        <taxon>Hymenochaetales</taxon>
        <taxon>Schizoporaceae</taxon>
        <taxon>Schizopora</taxon>
    </lineage>
</organism>
<reference evidence="2 3" key="1">
    <citation type="submission" date="2015-04" db="EMBL/GenBank/DDBJ databases">
        <title>Complete genome sequence of Schizopora paradoxa KUC8140, a cosmopolitan wood degrader in East Asia.</title>
        <authorList>
            <consortium name="DOE Joint Genome Institute"/>
            <person name="Min B."/>
            <person name="Park H."/>
            <person name="Jang Y."/>
            <person name="Kim J.-J."/>
            <person name="Kim K.H."/>
            <person name="Pangilinan J."/>
            <person name="Lipzen A."/>
            <person name="Riley R."/>
            <person name="Grigoriev I.V."/>
            <person name="Spatafora J.W."/>
            <person name="Choi I.-G."/>
        </authorList>
    </citation>
    <scope>NUCLEOTIDE SEQUENCE [LARGE SCALE GENOMIC DNA]</scope>
    <source>
        <strain evidence="2 3">KUC8140</strain>
    </source>
</reference>
<feature type="compositionally biased region" description="Low complexity" evidence="1">
    <location>
        <begin position="351"/>
        <end position="362"/>
    </location>
</feature>
<feature type="compositionally biased region" description="Basic and acidic residues" evidence="1">
    <location>
        <begin position="191"/>
        <end position="208"/>
    </location>
</feature>
<dbReference type="EMBL" id="KQ085909">
    <property type="protein sequence ID" value="KLO17069.1"/>
    <property type="molecule type" value="Genomic_DNA"/>
</dbReference>
<dbReference type="Gene3D" id="1.10.10.60">
    <property type="entry name" value="Homeodomain-like"/>
    <property type="match status" value="1"/>
</dbReference>
<feature type="region of interest" description="Disordered" evidence="1">
    <location>
        <begin position="480"/>
        <end position="540"/>
    </location>
</feature>
<feature type="compositionally biased region" description="Acidic residues" evidence="1">
    <location>
        <begin position="391"/>
        <end position="413"/>
    </location>
</feature>
<sequence>MSYFTPPPSGNWNGSMPFGQNHGANGQVHHHHNPQFSQHQQPQQAMPNPMLMMMTMYQQMQNVAPPASRSQLPTPATEAQKPFVPMDEHKLAQVLFQQTTSGVTYKAAIETMHGFDGYAAYAWKDFYLEHKQKVDRIVDDYKAHAIRPSVRLEERPNDVKRELSASVSLSAKEEQQQQRKKSKEGSNPPKASKEKDKGKVKSRAREEVSISSASRRKTFNSLSVTPADNLLALVPPGVAIDAHTGLPAAPSKRPTAPTSVISKGFRGRGNAYTEEDTAFFYQLAAWELANNPNATKGSICELLSELAPHHSALSWRTFWGRHEDVADKMLMLSELSDVDREERIRAWKNDGTTAAASTASGRATKKVSYAESSSESEVEEIAESDSHENDSSDDDAEDDEDEDAIGSTDDEENALGTSGTLFTAAEMRVLAKHIASVPGWFKGQKDWSGFVDKYSQRTAASWREYYRRRQKEVDEAARKYMKRAKRAAESNSVHQQRGRPSWASTGSGRPPSSEERSHKRKHPNEQSENGQKRARSDDTE</sequence>
<keyword evidence="3" id="KW-1185">Reference proteome</keyword>
<dbReference type="InParanoid" id="A0A0H2RZ97"/>
<evidence type="ECO:0000256" key="1">
    <source>
        <dbReference type="SAM" id="MobiDB-lite"/>
    </source>
</evidence>
<feature type="compositionally biased region" description="Basic and acidic residues" evidence="1">
    <location>
        <begin position="530"/>
        <end position="540"/>
    </location>
</feature>
<evidence type="ECO:0008006" key="4">
    <source>
        <dbReference type="Google" id="ProtNLM"/>
    </source>
</evidence>
<dbReference type="OrthoDB" id="3254680at2759"/>
<feature type="region of interest" description="Disordered" evidence="1">
    <location>
        <begin position="1"/>
        <end position="44"/>
    </location>
</feature>
<protein>
    <recommendedName>
        <fullName evidence="4">Myb-like domain-containing protein</fullName>
    </recommendedName>
</protein>